<keyword evidence="2" id="KW-1185">Reference proteome</keyword>
<proteinExistence type="predicted"/>
<sequence length="93" mass="11112">MTDLEERPQKQTRRYPWSFLPRAELHSLRRRRRRRRRHRRHCRNGSLGGMSETLACKRYRSWGNTFLMPEDLDGTKIGDFISLVHGTGLSWTA</sequence>
<dbReference type="AlphaFoldDB" id="A0A151X7Y7"/>
<organism evidence="1 2">
    <name type="scientific">Mycetomoellerius zeteki</name>
    <dbReference type="NCBI Taxonomy" id="64791"/>
    <lineage>
        <taxon>Eukaryota</taxon>
        <taxon>Metazoa</taxon>
        <taxon>Ecdysozoa</taxon>
        <taxon>Arthropoda</taxon>
        <taxon>Hexapoda</taxon>
        <taxon>Insecta</taxon>
        <taxon>Pterygota</taxon>
        <taxon>Neoptera</taxon>
        <taxon>Endopterygota</taxon>
        <taxon>Hymenoptera</taxon>
        <taxon>Apocrita</taxon>
        <taxon>Aculeata</taxon>
        <taxon>Formicoidea</taxon>
        <taxon>Formicidae</taxon>
        <taxon>Myrmicinae</taxon>
        <taxon>Mycetomoellerius</taxon>
    </lineage>
</organism>
<evidence type="ECO:0000313" key="1">
    <source>
        <dbReference type="EMBL" id="KYQ56398.1"/>
    </source>
</evidence>
<accession>A0A151X7Y7</accession>
<dbReference type="Proteomes" id="UP000075809">
    <property type="component" value="Unassembled WGS sequence"/>
</dbReference>
<name>A0A151X7Y7_9HYME</name>
<protein>
    <submittedName>
        <fullName evidence="1">Uncharacterized protein</fullName>
    </submittedName>
</protein>
<gene>
    <name evidence="1" type="ORF">ALC60_04671</name>
</gene>
<dbReference type="EMBL" id="KQ982439">
    <property type="protein sequence ID" value="KYQ56398.1"/>
    <property type="molecule type" value="Genomic_DNA"/>
</dbReference>
<evidence type="ECO:0000313" key="2">
    <source>
        <dbReference type="Proteomes" id="UP000075809"/>
    </source>
</evidence>
<reference evidence="1 2" key="1">
    <citation type="submission" date="2015-09" db="EMBL/GenBank/DDBJ databases">
        <title>Trachymyrmex zeteki WGS genome.</title>
        <authorList>
            <person name="Nygaard S."/>
            <person name="Hu H."/>
            <person name="Boomsma J."/>
            <person name="Zhang G."/>
        </authorList>
    </citation>
    <scope>NUCLEOTIDE SEQUENCE [LARGE SCALE GENOMIC DNA]</scope>
    <source>
        <strain evidence="1">Tzet28-1</strain>
        <tissue evidence="1">Whole body</tissue>
    </source>
</reference>